<reference evidence="2 4" key="1">
    <citation type="journal article" date="2017" name="Nature">
        <title>The sunflower genome provides insights into oil metabolism, flowering and Asterid evolution.</title>
        <authorList>
            <person name="Badouin H."/>
            <person name="Gouzy J."/>
            <person name="Grassa C.J."/>
            <person name="Murat F."/>
            <person name="Staton S.E."/>
            <person name="Cottret L."/>
            <person name="Lelandais-Briere C."/>
            <person name="Owens G.L."/>
            <person name="Carrere S."/>
            <person name="Mayjonade B."/>
            <person name="Legrand L."/>
            <person name="Gill N."/>
            <person name="Kane N.C."/>
            <person name="Bowers J.E."/>
            <person name="Hubner S."/>
            <person name="Bellec A."/>
            <person name="Berard A."/>
            <person name="Berges H."/>
            <person name="Blanchet N."/>
            <person name="Boniface M.C."/>
            <person name="Brunel D."/>
            <person name="Catrice O."/>
            <person name="Chaidir N."/>
            <person name="Claudel C."/>
            <person name="Donnadieu C."/>
            <person name="Faraut T."/>
            <person name="Fievet G."/>
            <person name="Helmstetter N."/>
            <person name="King M."/>
            <person name="Knapp S.J."/>
            <person name="Lai Z."/>
            <person name="Le Paslier M.C."/>
            <person name="Lippi Y."/>
            <person name="Lorenzon L."/>
            <person name="Mandel J.R."/>
            <person name="Marage G."/>
            <person name="Marchand G."/>
            <person name="Marquand E."/>
            <person name="Bret-Mestries E."/>
            <person name="Morien E."/>
            <person name="Nambeesan S."/>
            <person name="Nguyen T."/>
            <person name="Pegot-Espagnet P."/>
            <person name="Pouilly N."/>
            <person name="Raftis F."/>
            <person name="Sallet E."/>
            <person name="Schiex T."/>
            <person name="Thomas J."/>
            <person name="Vandecasteele C."/>
            <person name="Vares D."/>
            <person name="Vear F."/>
            <person name="Vautrin S."/>
            <person name="Crespi M."/>
            <person name="Mangin B."/>
            <person name="Burke J.M."/>
            <person name="Salse J."/>
            <person name="Munos S."/>
            <person name="Vincourt P."/>
            <person name="Rieseberg L.H."/>
            <person name="Langlade N.B."/>
        </authorList>
    </citation>
    <scope>NUCLEOTIDE SEQUENCE [LARGE SCALE GENOMIC DNA]</scope>
    <source>
        <strain evidence="4">cv. SF193</strain>
        <tissue evidence="2">Leaves</tissue>
    </source>
</reference>
<evidence type="ECO:0000313" key="3">
    <source>
        <dbReference type="EMBL" id="OTG22528.1"/>
    </source>
</evidence>
<organism evidence="3 4">
    <name type="scientific">Helianthus annuus</name>
    <name type="common">Common sunflower</name>
    <dbReference type="NCBI Taxonomy" id="4232"/>
    <lineage>
        <taxon>Eukaryota</taxon>
        <taxon>Viridiplantae</taxon>
        <taxon>Streptophyta</taxon>
        <taxon>Embryophyta</taxon>
        <taxon>Tracheophyta</taxon>
        <taxon>Spermatophyta</taxon>
        <taxon>Magnoliopsida</taxon>
        <taxon>eudicotyledons</taxon>
        <taxon>Gunneridae</taxon>
        <taxon>Pentapetalae</taxon>
        <taxon>asterids</taxon>
        <taxon>campanulids</taxon>
        <taxon>Asterales</taxon>
        <taxon>Asteraceae</taxon>
        <taxon>Asteroideae</taxon>
        <taxon>Heliantheae alliance</taxon>
        <taxon>Heliantheae</taxon>
        <taxon>Helianthus</taxon>
    </lineage>
</organism>
<evidence type="ECO:0000313" key="4">
    <source>
        <dbReference type="Proteomes" id="UP000215914"/>
    </source>
</evidence>
<accession>A0A251UGS7</accession>
<dbReference type="Gramene" id="mRNA:HanXRQr2_Chr06g0249961">
    <property type="protein sequence ID" value="mRNA:HanXRQr2_Chr06g0249961"/>
    <property type="gene ID" value="HanXRQr2_Chr06g0249961"/>
</dbReference>
<sequence>MQPLRLDEENTNPMNLHSQETVFFSATNQSQPISENIKKPDECTIEEAESSLQGSNSLNCEEARAVLGRYEYQTGNIEAALHVFNGIDIAAVTPKIKISLSDLGKPDHTPSNNYGAPPFSINTVGLLLEAAYLKSKSLQNFGRYKEAAESCKVTLDIIESSLPDGLPENLDTDNKLQDTLTNTLELLPYLYQLANSHHETILSYRRALLRHSKYLNNQTIAKIQKEFVLYLLYCGGEEAYPPNLVLKTDASFVPKNNIEEAILLLMILLRDVSLKKIERDPSILDHLSYALSIAGGLGPLGKQLEELLPGIIDDNEKYLLLALCCYGTGDASAALNLLKIIYKDDQNPNCGLPLLLASKIHVENPNSSEGVMTAKRAIQVLKDKSDDRVGVGYYYLGVSLSAWSRSEVTECNRVDRQHEALECLETAGRLTRMVDSRVLYDLSLENAEQRKLDAAFGYAKRLLYLEGGSHVKGWMLLARILSAQKRFGDGESIIDAALDQTENWDHGELLRTKAKLQLAQGEVKRAIQTYTRVLAVLQVKGKGFGLPKTHIEDGDRTLELEIWNDLAKVYISLSQWPDAEACLVKSKAISNYSASTRHTVGFLYEAKGLHKQALKLYKHALDVDPAHVQSLVSIAGVFRKLGGQSGPVARSFLNEALRVDRMHSSAWYNLGLLLRDKGPMGLREAADCFEAAGVLKETEPIEPFR</sequence>
<dbReference type="PROSITE" id="PS50005">
    <property type="entry name" value="TPR"/>
    <property type="match status" value="1"/>
</dbReference>
<dbReference type="InParanoid" id="A0A251UGS7"/>
<dbReference type="SMART" id="SM00028">
    <property type="entry name" value="TPR"/>
    <property type="match status" value="5"/>
</dbReference>
<dbReference type="AlphaFoldDB" id="A0A251UGS7"/>
<keyword evidence="4" id="KW-1185">Reference proteome</keyword>
<gene>
    <name evidence="3" type="ORF">HannXRQ_Chr06g0172501</name>
    <name evidence="2" type="ORF">HanXRQr2_Chr06g0249961</name>
</gene>
<reference evidence="3" key="2">
    <citation type="submission" date="2017-02" db="EMBL/GenBank/DDBJ databases">
        <title>Sunflower complete genome.</title>
        <authorList>
            <person name="Langlade N."/>
            <person name="Munos S."/>
        </authorList>
    </citation>
    <scope>NUCLEOTIDE SEQUENCE [LARGE SCALE GENOMIC DNA]</scope>
    <source>
        <tissue evidence="3">Leaves</tissue>
    </source>
</reference>
<name>A0A251UGS7_HELAN</name>
<protein>
    <submittedName>
        <fullName evidence="3">Putative 43kDa postsynaptic protein</fullName>
    </submittedName>
    <submittedName>
        <fullName evidence="2">Tetratricopeptide-like helical domain superfamily, acetyltransferase A, auxiliary subunit</fullName>
    </submittedName>
</protein>
<reference evidence="2" key="3">
    <citation type="submission" date="2020-06" db="EMBL/GenBank/DDBJ databases">
        <title>Helianthus annuus Genome sequencing and assembly Release 2.</title>
        <authorList>
            <person name="Gouzy J."/>
            <person name="Langlade N."/>
            <person name="Munos S."/>
        </authorList>
    </citation>
    <scope>NUCLEOTIDE SEQUENCE</scope>
    <source>
        <tissue evidence="2">Leaves</tissue>
    </source>
</reference>
<dbReference type="PANTHER" id="PTHR44102">
    <property type="entry name" value="PROTEIN NPG1"/>
    <property type="match status" value="1"/>
</dbReference>
<dbReference type="SUPFAM" id="SSF48452">
    <property type="entry name" value="TPR-like"/>
    <property type="match status" value="2"/>
</dbReference>
<keyword evidence="1" id="KW-0802">TPR repeat</keyword>
<dbReference type="PANTHER" id="PTHR44102:SF17">
    <property type="entry name" value="43KDA POSTSYNAPTIC PROTEIN-RELATED"/>
    <property type="match status" value="1"/>
</dbReference>
<dbReference type="InterPro" id="IPR043376">
    <property type="entry name" value="NPG1-like"/>
</dbReference>
<proteinExistence type="predicted"/>
<dbReference type="EMBL" id="CM007895">
    <property type="protein sequence ID" value="OTG22528.1"/>
    <property type="molecule type" value="Genomic_DNA"/>
</dbReference>
<feature type="repeat" description="TPR" evidence="1">
    <location>
        <begin position="594"/>
        <end position="627"/>
    </location>
</feature>
<dbReference type="InterPro" id="IPR019734">
    <property type="entry name" value="TPR_rpt"/>
</dbReference>
<dbReference type="EMBL" id="MNCJ02000321">
    <property type="protein sequence ID" value="KAF5801598.1"/>
    <property type="molecule type" value="Genomic_DNA"/>
</dbReference>
<dbReference type="Proteomes" id="UP000215914">
    <property type="component" value="Chromosome 6"/>
</dbReference>
<dbReference type="STRING" id="4232.A0A251UGS7"/>
<dbReference type="Gene3D" id="1.25.40.10">
    <property type="entry name" value="Tetratricopeptide repeat domain"/>
    <property type="match status" value="2"/>
</dbReference>
<evidence type="ECO:0000313" key="2">
    <source>
        <dbReference type="EMBL" id="KAF5801598.1"/>
    </source>
</evidence>
<dbReference type="InterPro" id="IPR011990">
    <property type="entry name" value="TPR-like_helical_dom_sf"/>
</dbReference>
<evidence type="ECO:0000256" key="1">
    <source>
        <dbReference type="PROSITE-ProRule" id="PRU00339"/>
    </source>
</evidence>